<dbReference type="AlphaFoldDB" id="A0AAP0QHE7"/>
<keyword evidence="1" id="KW-1133">Transmembrane helix</keyword>
<accession>A0AAP0QHE7</accession>
<comment type="caution">
    <text evidence="2">The sequence shown here is derived from an EMBL/GenBank/DDBJ whole genome shotgun (WGS) entry which is preliminary data.</text>
</comment>
<gene>
    <name evidence="2" type="ORF">WN944_012811</name>
</gene>
<evidence type="ECO:0000313" key="3">
    <source>
        <dbReference type="Proteomes" id="UP001428341"/>
    </source>
</evidence>
<feature type="transmembrane region" description="Helical" evidence="1">
    <location>
        <begin position="12"/>
        <end position="34"/>
    </location>
</feature>
<proteinExistence type="predicted"/>
<sequence length="61" mass="6954">MINLISGGIQLCHLLLAASITNLLLQIPLLLWLINRVFCRYILAVHKTRIPPEIGIFIYLI</sequence>
<dbReference type="EMBL" id="JBCGBO010000005">
    <property type="protein sequence ID" value="KAK9197628.1"/>
    <property type="molecule type" value="Genomic_DNA"/>
</dbReference>
<organism evidence="2 3">
    <name type="scientific">Citrus x changshan-huyou</name>
    <dbReference type="NCBI Taxonomy" id="2935761"/>
    <lineage>
        <taxon>Eukaryota</taxon>
        <taxon>Viridiplantae</taxon>
        <taxon>Streptophyta</taxon>
        <taxon>Embryophyta</taxon>
        <taxon>Tracheophyta</taxon>
        <taxon>Spermatophyta</taxon>
        <taxon>Magnoliopsida</taxon>
        <taxon>eudicotyledons</taxon>
        <taxon>Gunneridae</taxon>
        <taxon>Pentapetalae</taxon>
        <taxon>rosids</taxon>
        <taxon>malvids</taxon>
        <taxon>Sapindales</taxon>
        <taxon>Rutaceae</taxon>
        <taxon>Aurantioideae</taxon>
        <taxon>Citrus</taxon>
    </lineage>
</organism>
<evidence type="ECO:0000256" key="1">
    <source>
        <dbReference type="SAM" id="Phobius"/>
    </source>
</evidence>
<evidence type="ECO:0000313" key="2">
    <source>
        <dbReference type="EMBL" id="KAK9197628.1"/>
    </source>
</evidence>
<protein>
    <submittedName>
        <fullName evidence="2">Uncharacterized protein</fullName>
    </submittedName>
</protein>
<name>A0AAP0QHE7_9ROSI</name>
<reference evidence="2 3" key="1">
    <citation type="submission" date="2024-05" db="EMBL/GenBank/DDBJ databases">
        <title>Haplotype-resolved chromosome-level genome assembly of Huyou (Citrus changshanensis).</title>
        <authorList>
            <person name="Miao C."/>
            <person name="Chen W."/>
            <person name="Wu Y."/>
            <person name="Wang L."/>
            <person name="Zhao S."/>
            <person name="Grierson D."/>
            <person name="Xu C."/>
            <person name="Chen K."/>
        </authorList>
    </citation>
    <scope>NUCLEOTIDE SEQUENCE [LARGE SCALE GENOMIC DNA]</scope>
    <source>
        <strain evidence="2">01-14</strain>
        <tissue evidence="2">Leaf</tissue>
    </source>
</reference>
<keyword evidence="1" id="KW-0472">Membrane</keyword>
<dbReference type="Proteomes" id="UP001428341">
    <property type="component" value="Unassembled WGS sequence"/>
</dbReference>
<keyword evidence="1" id="KW-0812">Transmembrane</keyword>
<keyword evidence="3" id="KW-1185">Reference proteome</keyword>